<accession>A0A8S9X826</accession>
<dbReference type="EMBL" id="WIXP02000009">
    <property type="protein sequence ID" value="KAF6205127.1"/>
    <property type="molecule type" value="Genomic_DNA"/>
</dbReference>
<sequence length="226" mass="22045">MAESPALSRYRALPELKVLADVQDSTLSRTSKMTSRSCMILAALTLVAVAAAVPAPHHAPDPLLKAIENPEVTHEEDHISGLSAPQSEVKTDEQPQLSGPANPAIGIGNNRRKRHHCWKCGGGGGGGYGGGWGGGGGGGGYTQPAKIIVVPIISGGGGGGGWGNKGGCGGGGCGGGGRPSGHYNQPSGGGCGGGCGGGGYPSGGGSWSQSSSSAQSSSSSGSWGKK</sequence>
<name>A0A8S9X826_APOLU</name>
<evidence type="ECO:0000313" key="3">
    <source>
        <dbReference type="Proteomes" id="UP000466442"/>
    </source>
</evidence>
<gene>
    <name evidence="2" type="ORF">GE061_019294</name>
</gene>
<protein>
    <submittedName>
        <fullName evidence="2">Uncharacterized protein</fullName>
    </submittedName>
</protein>
<dbReference type="PRINTS" id="PR01228">
    <property type="entry name" value="EGGSHELL"/>
</dbReference>
<comment type="caution">
    <text evidence="2">The sequence shown here is derived from an EMBL/GenBank/DDBJ whole genome shotgun (WGS) entry which is preliminary data.</text>
</comment>
<feature type="region of interest" description="Disordered" evidence="1">
    <location>
        <begin position="72"/>
        <end position="108"/>
    </location>
</feature>
<evidence type="ECO:0000256" key="1">
    <source>
        <dbReference type="SAM" id="MobiDB-lite"/>
    </source>
</evidence>
<dbReference type="Proteomes" id="UP000466442">
    <property type="component" value="Linkage Group LG9"/>
</dbReference>
<proteinExistence type="predicted"/>
<feature type="region of interest" description="Disordered" evidence="1">
    <location>
        <begin position="202"/>
        <end position="226"/>
    </location>
</feature>
<organism evidence="2 3">
    <name type="scientific">Apolygus lucorum</name>
    <name type="common">Small green plant bug</name>
    <name type="synonym">Lygocoris lucorum</name>
    <dbReference type="NCBI Taxonomy" id="248454"/>
    <lineage>
        <taxon>Eukaryota</taxon>
        <taxon>Metazoa</taxon>
        <taxon>Ecdysozoa</taxon>
        <taxon>Arthropoda</taxon>
        <taxon>Hexapoda</taxon>
        <taxon>Insecta</taxon>
        <taxon>Pterygota</taxon>
        <taxon>Neoptera</taxon>
        <taxon>Paraneoptera</taxon>
        <taxon>Hemiptera</taxon>
        <taxon>Heteroptera</taxon>
        <taxon>Panheteroptera</taxon>
        <taxon>Cimicomorpha</taxon>
        <taxon>Miridae</taxon>
        <taxon>Mirini</taxon>
        <taxon>Apolygus</taxon>
    </lineage>
</organism>
<dbReference type="AlphaFoldDB" id="A0A8S9X826"/>
<feature type="compositionally biased region" description="Low complexity" evidence="1">
    <location>
        <begin position="207"/>
        <end position="226"/>
    </location>
</feature>
<evidence type="ECO:0000313" key="2">
    <source>
        <dbReference type="EMBL" id="KAF6205127.1"/>
    </source>
</evidence>
<feature type="compositionally biased region" description="Polar residues" evidence="1">
    <location>
        <begin position="83"/>
        <end position="99"/>
    </location>
</feature>
<keyword evidence="3" id="KW-1185">Reference proteome</keyword>
<reference evidence="2" key="1">
    <citation type="journal article" date="2021" name="Mol. Ecol. Resour.">
        <title>Apolygus lucorum genome provides insights into omnivorousness and mesophyll feeding.</title>
        <authorList>
            <person name="Liu Y."/>
            <person name="Liu H."/>
            <person name="Wang H."/>
            <person name="Huang T."/>
            <person name="Liu B."/>
            <person name="Yang B."/>
            <person name="Yin L."/>
            <person name="Li B."/>
            <person name="Zhang Y."/>
            <person name="Zhang S."/>
            <person name="Jiang F."/>
            <person name="Zhang X."/>
            <person name="Ren Y."/>
            <person name="Wang B."/>
            <person name="Wang S."/>
            <person name="Lu Y."/>
            <person name="Wu K."/>
            <person name="Fan W."/>
            <person name="Wang G."/>
        </authorList>
    </citation>
    <scope>NUCLEOTIDE SEQUENCE</scope>
    <source>
        <strain evidence="2">12Hb</strain>
    </source>
</reference>